<comment type="caution">
    <text evidence="2">The sequence shown here is derived from an EMBL/GenBank/DDBJ whole genome shotgun (WGS) entry which is preliminary data.</text>
</comment>
<protein>
    <submittedName>
        <fullName evidence="2">Uncharacterized protein</fullName>
    </submittedName>
</protein>
<feature type="region of interest" description="Disordered" evidence="1">
    <location>
        <begin position="1"/>
        <end position="27"/>
    </location>
</feature>
<dbReference type="Proteomes" id="UP001153269">
    <property type="component" value="Unassembled WGS sequence"/>
</dbReference>
<evidence type="ECO:0000313" key="3">
    <source>
        <dbReference type="Proteomes" id="UP001153269"/>
    </source>
</evidence>
<accession>A0A9N7YXA2</accession>
<name>A0A9N7YXA2_PLEPL</name>
<dbReference type="EMBL" id="CADEAL010003075">
    <property type="protein sequence ID" value="CAB1443353.1"/>
    <property type="molecule type" value="Genomic_DNA"/>
</dbReference>
<evidence type="ECO:0000313" key="2">
    <source>
        <dbReference type="EMBL" id="CAB1443353.1"/>
    </source>
</evidence>
<reference evidence="2" key="1">
    <citation type="submission" date="2020-03" db="EMBL/GenBank/DDBJ databases">
        <authorList>
            <person name="Weist P."/>
        </authorList>
    </citation>
    <scope>NUCLEOTIDE SEQUENCE</scope>
</reference>
<feature type="non-terminal residue" evidence="2">
    <location>
        <position position="104"/>
    </location>
</feature>
<sequence length="104" mass="11749">RTTSSVEEQDESAPIRPSRRRCDRGASAAKLERPRYHWTSGISARHAHATPSLICFSRYTADRDVTSGSFVNCVFEKRAGLFDVFHRDSSVRSLLKAHDVIENN</sequence>
<keyword evidence="3" id="KW-1185">Reference proteome</keyword>
<evidence type="ECO:0000256" key="1">
    <source>
        <dbReference type="SAM" id="MobiDB-lite"/>
    </source>
</evidence>
<organism evidence="2 3">
    <name type="scientific">Pleuronectes platessa</name>
    <name type="common">European plaice</name>
    <dbReference type="NCBI Taxonomy" id="8262"/>
    <lineage>
        <taxon>Eukaryota</taxon>
        <taxon>Metazoa</taxon>
        <taxon>Chordata</taxon>
        <taxon>Craniata</taxon>
        <taxon>Vertebrata</taxon>
        <taxon>Euteleostomi</taxon>
        <taxon>Actinopterygii</taxon>
        <taxon>Neopterygii</taxon>
        <taxon>Teleostei</taxon>
        <taxon>Neoteleostei</taxon>
        <taxon>Acanthomorphata</taxon>
        <taxon>Carangaria</taxon>
        <taxon>Pleuronectiformes</taxon>
        <taxon>Pleuronectoidei</taxon>
        <taxon>Pleuronectidae</taxon>
        <taxon>Pleuronectes</taxon>
    </lineage>
</organism>
<dbReference type="AlphaFoldDB" id="A0A9N7YXA2"/>
<proteinExistence type="predicted"/>
<feature type="non-terminal residue" evidence="2">
    <location>
        <position position="1"/>
    </location>
</feature>
<gene>
    <name evidence="2" type="ORF">PLEPLA_LOCUS31069</name>
</gene>